<protein>
    <submittedName>
        <fullName evidence="6">Uncharacterized protein</fullName>
    </submittedName>
</protein>
<accession>A0A7R9BN05</accession>
<proteinExistence type="predicted"/>
<dbReference type="InterPro" id="IPR036259">
    <property type="entry name" value="MFS_trans_sf"/>
</dbReference>
<dbReference type="SUPFAM" id="SSF103473">
    <property type="entry name" value="MFS general substrate transporter"/>
    <property type="match status" value="1"/>
</dbReference>
<feature type="transmembrane region" description="Helical" evidence="5">
    <location>
        <begin position="154"/>
        <end position="177"/>
    </location>
</feature>
<evidence type="ECO:0000256" key="2">
    <source>
        <dbReference type="ARBA" id="ARBA00022692"/>
    </source>
</evidence>
<dbReference type="Pfam" id="PF00083">
    <property type="entry name" value="Sugar_tr"/>
    <property type="match status" value="1"/>
</dbReference>
<dbReference type="InterPro" id="IPR050549">
    <property type="entry name" value="MFS_Trehalose_Transporter"/>
</dbReference>
<evidence type="ECO:0000313" key="6">
    <source>
        <dbReference type="EMBL" id="CAD7278031.1"/>
    </source>
</evidence>
<evidence type="ECO:0000256" key="3">
    <source>
        <dbReference type="ARBA" id="ARBA00022989"/>
    </source>
</evidence>
<name>A0A7R9BN05_9CRUS</name>
<organism evidence="6">
    <name type="scientific">Notodromas monacha</name>
    <dbReference type="NCBI Taxonomy" id="399045"/>
    <lineage>
        <taxon>Eukaryota</taxon>
        <taxon>Metazoa</taxon>
        <taxon>Ecdysozoa</taxon>
        <taxon>Arthropoda</taxon>
        <taxon>Crustacea</taxon>
        <taxon>Oligostraca</taxon>
        <taxon>Ostracoda</taxon>
        <taxon>Podocopa</taxon>
        <taxon>Podocopida</taxon>
        <taxon>Cypridocopina</taxon>
        <taxon>Cypridoidea</taxon>
        <taxon>Cyprididae</taxon>
        <taxon>Notodromas</taxon>
    </lineage>
</organism>
<dbReference type="OrthoDB" id="6339427at2759"/>
<reference evidence="6" key="1">
    <citation type="submission" date="2020-11" db="EMBL/GenBank/DDBJ databases">
        <authorList>
            <person name="Tran Van P."/>
        </authorList>
    </citation>
    <scope>NUCLEOTIDE SEQUENCE</scope>
</reference>
<feature type="transmembrane region" description="Helical" evidence="5">
    <location>
        <begin position="114"/>
        <end position="134"/>
    </location>
</feature>
<dbReference type="AlphaFoldDB" id="A0A7R9BN05"/>
<evidence type="ECO:0000313" key="7">
    <source>
        <dbReference type="Proteomes" id="UP000678499"/>
    </source>
</evidence>
<keyword evidence="2 5" id="KW-0812">Transmembrane</keyword>
<sequence length="282" mass="32136">MQWLRGPTYDSKRELDEMRAHLKLSETDFKVKDLLKENKYVAPMALLLFYQLARQSMGYFNIIGHTVQIFEDAGTDHESAFDPFWATVVNGVGDILAQIVSSVVVETVGRRKPILLSTFLIGIFHVGFAIYMYYWTSTEPADRSEGLISTSRWLPMLSIYGFTFTFCIGMSNVLLVLMGELLPLKIKNFAFSLCFAFNTLCQFLMTKSWNKGLAWLGYHGTFSIYAVAGVITFFVSIWLLPETKGKTLLEIEILLGRQEISRRESLRLREKKSNASTMTPDP</sequence>
<dbReference type="EMBL" id="OA883127">
    <property type="protein sequence ID" value="CAD7278031.1"/>
    <property type="molecule type" value="Genomic_DNA"/>
</dbReference>
<evidence type="ECO:0000256" key="4">
    <source>
        <dbReference type="ARBA" id="ARBA00023136"/>
    </source>
</evidence>
<keyword evidence="7" id="KW-1185">Reference proteome</keyword>
<dbReference type="Proteomes" id="UP000678499">
    <property type="component" value="Unassembled WGS sequence"/>
</dbReference>
<feature type="transmembrane region" description="Helical" evidence="5">
    <location>
        <begin position="189"/>
        <end position="205"/>
    </location>
</feature>
<dbReference type="GO" id="GO:0022857">
    <property type="term" value="F:transmembrane transporter activity"/>
    <property type="evidence" value="ECO:0007669"/>
    <property type="project" value="InterPro"/>
</dbReference>
<evidence type="ECO:0000256" key="1">
    <source>
        <dbReference type="ARBA" id="ARBA00004370"/>
    </source>
</evidence>
<feature type="transmembrane region" description="Helical" evidence="5">
    <location>
        <begin position="217"/>
        <end position="240"/>
    </location>
</feature>
<keyword evidence="4 5" id="KW-0472">Membrane</keyword>
<dbReference type="GO" id="GO:0016020">
    <property type="term" value="C:membrane"/>
    <property type="evidence" value="ECO:0007669"/>
    <property type="project" value="UniProtKB-SubCell"/>
</dbReference>
<dbReference type="InterPro" id="IPR005828">
    <property type="entry name" value="MFS_sugar_transport-like"/>
</dbReference>
<dbReference type="Gene3D" id="1.20.1250.20">
    <property type="entry name" value="MFS general substrate transporter like domains"/>
    <property type="match status" value="1"/>
</dbReference>
<comment type="subcellular location">
    <subcellularLocation>
        <location evidence="1">Membrane</location>
    </subcellularLocation>
</comment>
<gene>
    <name evidence="6" type="ORF">NMOB1V02_LOCUS5746</name>
</gene>
<evidence type="ECO:0000256" key="5">
    <source>
        <dbReference type="SAM" id="Phobius"/>
    </source>
</evidence>
<dbReference type="PANTHER" id="PTHR48021:SF1">
    <property type="entry name" value="GH07001P-RELATED"/>
    <property type="match status" value="1"/>
</dbReference>
<dbReference type="PANTHER" id="PTHR48021">
    <property type="match status" value="1"/>
</dbReference>
<dbReference type="EMBL" id="CAJPEX010001090">
    <property type="protein sequence ID" value="CAG0918183.1"/>
    <property type="molecule type" value="Genomic_DNA"/>
</dbReference>
<keyword evidence="3 5" id="KW-1133">Transmembrane helix</keyword>